<organism evidence="1 2">
    <name type="scientific">Paracoccus angustae</name>
    <dbReference type="NCBI Taxonomy" id="1671480"/>
    <lineage>
        <taxon>Bacteria</taxon>
        <taxon>Pseudomonadati</taxon>
        <taxon>Pseudomonadota</taxon>
        <taxon>Alphaproteobacteria</taxon>
        <taxon>Rhodobacterales</taxon>
        <taxon>Paracoccaceae</taxon>
        <taxon>Paracoccus</taxon>
    </lineage>
</organism>
<proteinExistence type="predicted"/>
<dbReference type="EMBL" id="JBHRXY010000001">
    <property type="protein sequence ID" value="MFC3628210.1"/>
    <property type="molecule type" value="Genomic_DNA"/>
</dbReference>
<sequence length="345" mass="38256">MASLRAQIEELLAAYEPRVQAAFLEAIADLRNGIQLRMLIEALERQDIDAAIEALNLDPGAYARFQLALQETFTAAGQLQSANIPQPPGKRVVFRFGVQDPETERVIRRVTADRVTAINEQDKQAARAAILAGFQQGQHPNRIALDLAGRLNRGRNQEQNQRTGGIVGLSEPQQAYVASMRDRLLSGDPAEMRKVLDMTRRDKRYDAIVEKAIKDGKPLSQEDAARLTGRYADRLLALRGETIARTETGMAVMAARMDSFRQGLAKTGYPVEAVTRKWRHGGGGLEPRLLHIQMNNKTVQGMTTPFVLPDGTMMMHPLDPAGGAKHVANCTCNMEINIRYDYGLR</sequence>
<gene>
    <name evidence="1" type="ORF">ACFOM8_01985</name>
</gene>
<evidence type="ECO:0000313" key="1">
    <source>
        <dbReference type="EMBL" id="MFC3628210.1"/>
    </source>
</evidence>
<protein>
    <recommendedName>
        <fullName evidence="3">Phage head morphogenesis domain-containing protein</fullName>
    </recommendedName>
</protein>
<accession>A0ABV7TZQ8</accession>
<evidence type="ECO:0000313" key="2">
    <source>
        <dbReference type="Proteomes" id="UP001595539"/>
    </source>
</evidence>
<name>A0ABV7TZQ8_9RHOB</name>
<evidence type="ECO:0008006" key="3">
    <source>
        <dbReference type="Google" id="ProtNLM"/>
    </source>
</evidence>
<dbReference type="RefSeq" id="WP_377758812.1">
    <property type="nucleotide sequence ID" value="NZ_JBHRXY010000001.1"/>
</dbReference>
<comment type="caution">
    <text evidence="1">The sequence shown here is derived from an EMBL/GenBank/DDBJ whole genome shotgun (WGS) entry which is preliminary data.</text>
</comment>
<reference evidence="2" key="1">
    <citation type="journal article" date="2019" name="Int. J. Syst. Evol. Microbiol.">
        <title>The Global Catalogue of Microorganisms (GCM) 10K type strain sequencing project: providing services to taxonomists for standard genome sequencing and annotation.</title>
        <authorList>
            <consortium name="The Broad Institute Genomics Platform"/>
            <consortium name="The Broad Institute Genome Sequencing Center for Infectious Disease"/>
            <person name="Wu L."/>
            <person name="Ma J."/>
        </authorList>
    </citation>
    <scope>NUCLEOTIDE SEQUENCE [LARGE SCALE GENOMIC DNA]</scope>
    <source>
        <strain evidence="2">KCTC 42473</strain>
    </source>
</reference>
<dbReference type="Proteomes" id="UP001595539">
    <property type="component" value="Unassembled WGS sequence"/>
</dbReference>
<keyword evidence="2" id="KW-1185">Reference proteome</keyword>